<dbReference type="AlphaFoldDB" id="A0A0L8HYQ6"/>
<dbReference type="PROSITE" id="PS50132">
    <property type="entry name" value="RGS"/>
    <property type="match status" value="1"/>
</dbReference>
<feature type="domain" description="RGS" evidence="6">
    <location>
        <begin position="148"/>
        <end position="267"/>
    </location>
</feature>
<dbReference type="GO" id="GO:0008013">
    <property type="term" value="F:beta-catenin binding"/>
    <property type="evidence" value="ECO:0007669"/>
    <property type="project" value="TreeGrafter"/>
</dbReference>
<sequence length="999" mass="110492">MNKRSLQTVSEAHEKFHENLPRPPVPGKENENYRQSSCTGCKTSSPCCVAPCTSASCKDNVCISTSGSQANRAAAGTASGPQSLALFSGTPHHVQQRLNEAAHCSSGISTADCPDTKEMDAPEGSAVNTPPYAETDATTPPYLKWAENFDNLLDDSDGVNLLQTFLTQETGAATMLEFWFACQGLKNPARSAGEIPHLIKVIHKKFLRGDSIPFISSETRKELTERLKKPLMLDQSVFDGAQEEVLNYLRNNTYPLFLKSDLYVQYVQQGGKSPKGSSNSSSGSNSVRPVSVPLPTLPEDQELNTSTVLQSHSVIPGPLMKPPSNNFRYSRLESTSWRTETITGYGNYVDRNQSTNYPQHISYAPVSAQDSELHSLSSEATNDDTVSMTDSSLDGIPIHTKSYQKRRTVRKRAEQNRESKDAPIHQQFIPRTDRAPKDRNIAEVDTEKFASMLIERLEKVHLEQERDEKLRESIRCISESNDIEESKNLANVTASSKLPPLIPIVPIDDELADSILEEHCSRIWESSAQQTPFRSPGGHSPKPKSPERAHRKAMVPGMPSVPVPALASKVHALYKKKDKDLNSMWSYDSGVGEEKSIGGHHSQETTIYHHHHHHHHSSREGKSRQQIEHEAQKHSMLCYMGEAVTRNHPDYHLAHKDSERGRSHVRKSSVRKHSDASSNIDSGISTIYEKDTLPSVPNLSAPTTEKVLQWIMASDRYASSSSHTESDKSSSHKRSHTHKTPVPTTGSPQLQKQGFSKKPSSTLLNRSASAERGGMATLPWLAGSVSGTNQVMPSQPIVQDPSMPLLTPPNPTTQLEEAKRRLESNEPKRRPDDQQARPLPVKSKSFIGVPSREKRVPSSLMAATGSYQMRTLPTTKTVPCDLGLSADNLAGHSEGRKSSSKRPSGSVTVPGTPWGPEETVIGYFFCGEPIPYRHTVPGKEITLAQFKELITKRGSYRYFFKKASSEFESLGVVFDEIVEDSALLPLWEGKIVAKVEKKE</sequence>
<evidence type="ECO:0000256" key="5">
    <source>
        <dbReference type="SAM" id="MobiDB-lite"/>
    </source>
</evidence>
<dbReference type="OrthoDB" id="10007451at2759"/>
<feature type="region of interest" description="Disordered" evidence="5">
    <location>
        <begin position="113"/>
        <end position="134"/>
    </location>
</feature>
<evidence type="ECO:0000259" key="6">
    <source>
        <dbReference type="PROSITE" id="PS50132"/>
    </source>
</evidence>
<dbReference type="InterPro" id="IPR044926">
    <property type="entry name" value="RGS_subdomain_2"/>
</dbReference>
<dbReference type="SMART" id="SM00315">
    <property type="entry name" value="RGS"/>
    <property type="match status" value="1"/>
</dbReference>
<evidence type="ECO:0008006" key="9">
    <source>
        <dbReference type="Google" id="ProtNLM"/>
    </source>
</evidence>
<dbReference type="GO" id="GO:0019901">
    <property type="term" value="F:protein kinase binding"/>
    <property type="evidence" value="ECO:0007669"/>
    <property type="project" value="TreeGrafter"/>
</dbReference>
<feature type="compositionally biased region" description="Polar residues" evidence="5">
    <location>
        <begin position="742"/>
        <end position="768"/>
    </location>
</feature>
<dbReference type="InterPro" id="IPR001158">
    <property type="entry name" value="DIX"/>
</dbReference>
<feature type="region of interest" description="Disordered" evidence="5">
    <location>
        <begin position="269"/>
        <end position="301"/>
    </location>
</feature>
<feature type="region of interest" description="Disordered" evidence="5">
    <location>
        <begin position="608"/>
        <end position="630"/>
    </location>
</feature>
<dbReference type="Pfam" id="PF08833">
    <property type="entry name" value="Axin_b-cat_bind"/>
    <property type="match status" value="1"/>
</dbReference>
<dbReference type="InterPro" id="IPR024066">
    <property type="entry name" value="RGS_subdom1/3"/>
</dbReference>
<feature type="region of interest" description="Disordered" evidence="5">
    <location>
        <begin position="410"/>
        <end position="435"/>
    </location>
</feature>
<dbReference type="GO" id="GO:0032436">
    <property type="term" value="P:positive regulation of proteasomal ubiquitin-dependent protein catabolic process"/>
    <property type="evidence" value="ECO:0007669"/>
    <property type="project" value="TreeGrafter"/>
</dbReference>
<dbReference type="GO" id="GO:0031625">
    <property type="term" value="F:ubiquitin protein ligase binding"/>
    <property type="evidence" value="ECO:0007669"/>
    <property type="project" value="TreeGrafter"/>
</dbReference>
<evidence type="ECO:0000256" key="1">
    <source>
        <dbReference type="ARBA" id="ARBA00004496"/>
    </source>
</evidence>
<dbReference type="Pfam" id="PF00778">
    <property type="entry name" value="DIX"/>
    <property type="match status" value="1"/>
</dbReference>
<dbReference type="Pfam" id="PF00615">
    <property type="entry name" value="RGS"/>
    <property type="match status" value="1"/>
</dbReference>
<dbReference type="InterPro" id="IPR036305">
    <property type="entry name" value="RGS_sf"/>
</dbReference>
<feature type="compositionally biased region" description="Basic and acidic residues" evidence="5">
    <location>
        <begin position="11"/>
        <end position="20"/>
    </location>
</feature>
<feature type="region of interest" description="Disordered" evidence="5">
    <location>
        <begin position="719"/>
        <end position="770"/>
    </location>
</feature>
<reference evidence="8" key="1">
    <citation type="submission" date="2015-07" db="EMBL/GenBank/DDBJ databases">
        <title>MeaNS - Measles Nucleotide Surveillance Program.</title>
        <authorList>
            <person name="Tran T."/>
            <person name="Druce J."/>
        </authorList>
    </citation>
    <scope>NUCLEOTIDE SEQUENCE</scope>
    <source>
        <strain evidence="8">UCB-OBI-ISO-001</strain>
        <tissue evidence="8">Gonad</tissue>
    </source>
</reference>
<feature type="compositionally biased region" description="Basic and acidic residues" evidence="5">
    <location>
        <begin position="618"/>
        <end position="630"/>
    </location>
</feature>
<dbReference type="SUPFAM" id="SSF48097">
    <property type="entry name" value="Regulator of G-protein signaling, RGS"/>
    <property type="match status" value="1"/>
</dbReference>
<organism evidence="8">
    <name type="scientific">Octopus bimaculoides</name>
    <name type="common">California two-spotted octopus</name>
    <dbReference type="NCBI Taxonomy" id="37653"/>
    <lineage>
        <taxon>Eukaryota</taxon>
        <taxon>Metazoa</taxon>
        <taxon>Spiralia</taxon>
        <taxon>Lophotrochozoa</taxon>
        <taxon>Mollusca</taxon>
        <taxon>Cephalopoda</taxon>
        <taxon>Coleoidea</taxon>
        <taxon>Octopodiformes</taxon>
        <taxon>Octopoda</taxon>
        <taxon>Incirrata</taxon>
        <taxon>Octopodidae</taxon>
        <taxon>Octopus</taxon>
    </lineage>
</organism>
<dbReference type="PROSITE" id="PS50841">
    <property type="entry name" value="DIX"/>
    <property type="match status" value="1"/>
</dbReference>
<name>A0A0L8HYQ6_OCTBM</name>
<feature type="compositionally biased region" description="Basic residues" evidence="5">
    <location>
        <begin position="608"/>
        <end position="617"/>
    </location>
</feature>
<feature type="compositionally biased region" description="Basic and acidic residues" evidence="5">
    <location>
        <begin position="411"/>
        <end position="423"/>
    </location>
</feature>
<dbReference type="InterPro" id="IPR043581">
    <property type="entry name" value="Axin-like"/>
</dbReference>
<dbReference type="InterPro" id="IPR014936">
    <property type="entry name" value="Axin_b-cat-bd"/>
</dbReference>
<comment type="subcellular location">
    <subcellularLocation>
        <location evidence="1">Cytoplasm</location>
    </subcellularLocation>
</comment>
<evidence type="ECO:0000256" key="2">
    <source>
        <dbReference type="ARBA" id="ARBA00022490"/>
    </source>
</evidence>
<feature type="region of interest" description="Disordered" evidence="5">
    <location>
        <begin position="653"/>
        <end position="681"/>
    </location>
</feature>
<dbReference type="GO" id="GO:0016055">
    <property type="term" value="P:Wnt signaling pathway"/>
    <property type="evidence" value="ECO:0007669"/>
    <property type="project" value="UniProtKB-KW"/>
</dbReference>
<dbReference type="GO" id="GO:0005737">
    <property type="term" value="C:cytoplasm"/>
    <property type="evidence" value="ECO:0007669"/>
    <property type="project" value="UniProtKB-SubCell"/>
</dbReference>
<evidence type="ECO:0000313" key="8">
    <source>
        <dbReference type="EMBL" id="KOF94316.1"/>
    </source>
</evidence>
<dbReference type="Gene3D" id="1.10.196.10">
    <property type="match status" value="1"/>
</dbReference>
<dbReference type="GO" id="GO:0005634">
    <property type="term" value="C:nucleus"/>
    <property type="evidence" value="ECO:0007669"/>
    <property type="project" value="TreeGrafter"/>
</dbReference>
<feature type="region of interest" description="Disordered" evidence="5">
    <location>
        <begin position="791"/>
        <end position="862"/>
    </location>
</feature>
<keyword evidence="3 4" id="KW-0879">Wnt signaling pathway</keyword>
<dbReference type="Gene3D" id="1.10.167.10">
    <property type="entry name" value="Regulator of G-protein Signalling 4, domain 2"/>
    <property type="match status" value="1"/>
</dbReference>
<proteinExistence type="predicted"/>
<feature type="region of interest" description="Disordered" evidence="5">
    <location>
        <begin position="526"/>
        <end position="560"/>
    </location>
</feature>
<dbReference type="SUPFAM" id="SSF54236">
    <property type="entry name" value="Ubiquitin-like"/>
    <property type="match status" value="1"/>
</dbReference>
<dbReference type="GO" id="GO:0060090">
    <property type="term" value="F:molecular adaptor activity"/>
    <property type="evidence" value="ECO:0007669"/>
    <property type="project" value="TreeGrafter"/>
</dbReference>
<dbReference type="PRINTS" id="PR01301">
    <property type="entry name" value="RGSPROTEIN"/>
</dbReference>
<evidence type="ECO:0000256" key="4">
    <source>
        <dbReference type="PROSITE-ProRule" id="PRU00069"/>
    </source>
</evidence>
<accession>A0A0L8HYQ6</accession>
<dbReference type="GO" id="GO:0090090">
    <property type="term" value="P:negative regulation of canonical Wnt signaling pathway"/>
    <property type="evidence" value="ECO:0007669"/>
    <property type="project" value="InterPro"/>
</dbReference>
<feature type="compositionally biased region" description="Low complexity" evidence="5">
    <location>
        <begin position="269"/>
        <end position="291"/>
    </location>
</feature>
<feature type="compositionally biased region" description="Basic and acidic residues" evidence="5">
    <location>
        <begin position="653"/>
        <end position="662"/>
    </location>
</feature>
<protein>
    <recommendedName>
        <fullName evidence="9">Axin</fullName>
    </recommendedName>
</protein>
<feature type="domain" description="DIX" evidence="7">
    <location>
        <begin position="916"/>
        <end position="999"/>
    </location>
</feature>
<dbReference type="SMART" id="SM00021">
    <property type="entry name" value="DAX"/>
    <property type="match status" value="1"/>
</dbReference>
<feature type="region of interest" description="Disordered" evidence="5">
    <location>
        <begin position="1"/>
        <end position="31"/>
    </location>
</feature>
<dbReference type="GO" id="GO:0048468">
    <property type="term" value="P:cell development"/>
    <property type="evidence" value="ECO:0007669"/>
    <property type="project" value="TreeGrafter"/>
</dbReference>
<dbReference type="PANTHER" id="PTHR46102:SF2">
    <property type="entry name" value="AXIN"/>
    <property type="match status" value="1"/>
</dbReference>
<dbReference type="Gene3D" id="2.40.240.130">
    <property type="match status" value="1"/>
</dbReference>
<evidence type="ECO:0000256" key="3">
    <source>
        <dbReference type="ARBA" id="ARBA00022687"/>
    </source>
</evidence>
<feature type="compositionally biased region" description="Polar residues" evidence="5">
    <location>
        <begin position="1"/>
        <end position="10"/>
    </location>
</feature>
<dbReference type="STRING" id="37653.A0A0L8HYQ6"/>
<dbReference type="InterPro" id="IPR016137">
    <property type="entry name" value="RGS"/>
</dbReference>
<evidence type="ECO:0000259" key="7">
    <source>
        <dbReference type="PROSITE" id="PS50841"/>
    </source>
</evidence>
<gene>
    <name evidence="8" type="ORF">OCBIM_22002156mg</name>
</gene>
<keyword evidence="2" id="KW-0963">Cytoplasm</keyword>
<dbReference type="InterPro" id="IPR029071">
    <property type="entry name" value="Ubiquitin-like_domsf"/>
</dbReference>
<dbReference type="EMBL" id="KQ416990">
    <property type="protein sequence ID" value="KOF94316.1"/>
    <property type="molecule type" value="Genomic_DNA"/>
</dbReference>
<dbReference type="InterPro" id="IPR038207">
    <property type="entry name" value="DIX_dom_sf"/>
</dbReference>
<dbReference type="GO" id="GO:0005886">
    <property type="term" value="C:plasma membrane"/>
    <property type="evidence" value="ECO:0007669"/>
    <property type="project" value="TreeGrafter"/>
</dbReference>
<dbReference type="PANTHER" id="PTHR46102">
    <property type="entry name" value="AXIN"/>
    <property type="match status" value="1"/>
</dbReference>
<feature type="region of interest" description="Disordered" evidence="5">
    <location>
        <begin position="889"/>
        <end position="912"/>
    </location>
</feature>
<dbReference type="GO" id="GO:0030877">
    <property type="term" value="C:beta-catenin destruction complex"/>
    <property type="evidence" value="ECO:0007669"/>
    <property type="project" value="TreeGrafter"/>
</dbReference>
<feature type="compositionally biased region" description="Basic and acidic residues" evidence="5">
    <location>
        <begin position="816"/>
        <end position="835"/>
    </location>
</feature>